<reference evidence="2 3" key="1">
    <citation type="journal article" date="2019" name="G3 (Bethesda)">
        <title>Sequencing of a Wild Apple (Malus baccata) Genome Unravels the Differences Between Cultivated and Wild Apple Species Regarding Disease Resistance and Cold Tolerance.</title>
        <authorList>
            <person name="Chen X."/>
        </authorList>
    </citation>
    <scope>NUCLEOTIDE SEQUENCE [LARGE SCALE GENOMIC DNA]</scope>
    <source>
        <strain evidence="3">cv. Shandingzi</strain>
        <tissue evidence="2">Leaves</tissue>
    </source>
</reference>
<feature type="compositionally biased region" description="Basic and acidic residues" evidence="1">
    <location>
        <begin position="24"/>
        <end position="54"/>
    </location>
</feature>
<keyword evidence="3" id="KW-1185">Reference proteome</keyword>
<gene>
    <name evidence="2" type="ORF">C1H46_018297</name>
</gene>
<sequence length="66" mass="7571">MINADRLHGGHEVLTRQMARELQMKKDEVREDKVVEEEVKKKDEEDRGRKKEGGPGRVGGQGAEYH</sequence>
<organism evidence="2 3">
    <name type="scientific">Malus baccata</name>
    <name type="common">Siberian crab apple</name>
    <name type="synonym">Pyrus baccata</name>
    <dbReference type="NCBI Taxonomy" id="106549"/>
    <lineage>
        <taxon>Eukaryota</taxon>
        <taxon>Viridiplantae</taxon>
        <taxon>Streptophyta</taxon>
        <taxon>Embryophyta</taxon>
        <taxon>Tracheophyta</taxon>
        <taxon>Spermatophyta</taxon>
        <taxon>Magnoliopsida</taxon>
        <taxon>eudicotyledons</taxon>
        <taxon>Gunneridae</taxon>
        <taxon>Pentapetalae</taxon>
        <taxon>rosids</taxon>
        <taxon>fabids</taxon>
        <taxon>Rosales</taxon>
        <taxon>Rosaceae</taxon>
        <taxon>Amygdaloideae</taxon>
        <taxon>Maleae</taxon>
        <taxon>Malus</taxon>
    </lineage>
</organism>
<evidence type="ECO:0000313" key="2">
    <source>
        <dbReference type="EMBL" id="TQD96061.1"/>
    </source>
</evidence>
<proteinExistence type="predicted"/>
<feature type="region of interest" description="Disordered" evidence="1">
    <location>
        <begin position="24"/>
        <end position="66"/>
    </location>
</feature>
<protein>
    <submittedName>
        <fullName evidence="2">Uncharacterized protein</fullName>
    </submittedName>
</protein>
<dbReference type="AlphaFoldDB" id="A0A540MBG4"/>
<evidence type="ECO:0000256" key="1">
    <source>
        <dbReference type="SAM" id="MobiDB-lite"/>
    </source>
</evidence>
<accession>A0A540MBG4</accession>
<evidence type="ECO:0000313" key="3">
    <source>
        <dbReference type="Proteomes" id="UP000315295"/>
    </source>
</evidence>
<name>A0A540MBG4_MALBA</name>
<dbReference type="Proteomes" id="UP000315295">
    <property type="component" value="Unassembled WGS sequence"/>
</dbReference>
<dbReference type="EMBL" id="VIEB01000300">
    <property type="protein sequence ID" value="TQD96061.1"/>
    <property type="molecule type" value="Genomic_DNA"/>
</dbReference>
<feature type="compositionally biased region" description="Gly residues" evidence="1">
    <location>
        <begin position="55"/>
        <end position="66"/>
    </location>
</feature>
<comment type="caution">
    <text evidence="2">The sequence shown here is derived from an EMBL/GenBank/DDBJ whole genome shotgun (WGS) entry which is preliminary data.</text>
</comment>